<feature type="transmembrane region" description="Helical" evidence="2">
    <location>
        <begin position="30"/>
        <end position="52"/>
    </location>
</feature>
<proteinExistence type="predicted"/>
<evidence type="ECO:0000313" key="3">
    <source>
        <dbReference type="EMBL" id="CAD7416155.1"/>
    </source>
</evidence>
<protein>
    <submittedName>
        <fullName evidence="3">Uncharacterized protein</fullName>
    </submittedName>
</protein>
<keyword evidence="2" id="KW-1133">Transmembrane helix</keyword>
<keyword evidence="2" id="KW-0472">Membrane</keyword>
<accession>A0A7R9DK15</accession>
<feature type="region of interest" description="Disordered" evidence="1">
    <location>
        <begin position="56"/>
        <end position="80"/>
    </location>
</feature>
<dbReference type="EMBL" id="OD010563">
    <property type="protein sequence ID" value="CAD7416155.1"/>
    <property type="molecule type" value="Genomic_DNA"/>
</dbReference>
<sequence length="113" mass="12629">MVMGRESSGYHEKDCHTSAWYLFICSSRAFGLWLDAFSNLFVAVVTFTFLLVPEASRSGQSSECSPSHVGQEEGEGRDGMLRTALRNSQAGQYLSVPLRVEAWRMEIEVSCLE</sequence>
<organism evidence="3">
    <name type="scientific">Timema poppense</name>
    <name type="common">Walking stick</name>
    <dbReference type="NCBI Taxonomy" id="170557"/>
    <lineage>
        <taxon>Eukaryota</taxon>
        <taxon>Metazoa</taxon>
        <taxon>Ecdysozoa</taxon>
        <taxon>Arthropoda</taxon>
        <taxon>Hexapoda</taxon>
        <taxon>Insecta</taxon>
        <taxon>Pterygota</taxon>
        <taxon>Neoptera</taxon>
        <taxon>Polyneoptera</taxon>
        <taxon>Phasmatodea</taxon>
        <taxon>Timematodea</taxon>
        <taxon>Timematoidea</taxon>
        <taxon>Timematidae</taxon>
        <taxon>Timema</taxon>
    </lineage>
</organism>
<name>A0A7R9DK15_TIMPO</name>
<evidence type="ECO:0000256" key="2">
    <source>
        <dbReference type="SAM" id="Phobius"/>
    </source>
</evidence>
<evidence type="ECO:0000256" key="1">
    <source>
        <dbReference type="SAM" id="MobiDB-lite"/>
    </source>
</evidence>
<feature type="compositionally biased region" description="Basic and acidic residues" evidence="1">
    <location>
        <begin position="70"/>
        <end position="80"/>
    </location>
</feature>
<dbReference type="AlphaFoldDB" id="A0A7R9DK15"/>
<reference evidence="3" key="1">
    <citation type="submission" date="2020-11" db="EMBL/GenBank/DDBJ databases">
        <authorList>
            <person name="Tran Van P."/>
        </authorList>
    </citation>
    <scope>NUCLEOTIDE SEQUENCE</scope>
</reference>
<keyword evidence="2" id="KW-0812">Transmembrane</keyword>
<gene>
    <name evidence="3" type="ORF">TPSB3V08_LOCUS10837</name>
</gene>